<name>A0AAV2JCI8_KNICA</name>
<dbReference type="InterPro" id="IPR051760">
    <property type="entry name" value="KMT5A"/>
</dbReference>
<dbReference type="Gene3D" id="2.170.270.10">
    <property type="entry name" value="SET domain"/>
    <property type="match status" value="1"/>
</dbReference>
<organism evidence="3 4">
    <name type="scientific">Knipowitschia caucasica</name>
    <name type="common">Caucasian dwarf goby</name>
    <name type="synonym">Pomatoschistus caucasicus</name>
    <dbReference type="NCBI Taxonomy" id="637954"/>
    <lineage>
        <taxon>Eukaryota</taxon>
        <taxon>Metazoa</taxon>
        <taxon>Chordata</taxon>
        <taxon>Craniata</taxon>
        <taxon>Vertebrata</taxon>
        <taxon>Euteleostomi</taxon>
        <taxon>Actinopterygii</taxon>
        <taxon>Neopterygii</taxon>
        <taxon>Teleostei</taxon>
        <taxon>Neoteleostei</taxon>
        <taxon>Acanthomorphata</taxon>
        <taxon>Gobiaria</taxon>
        <taxon>Gobiiformes</taxon>
        <taxon>Gobioidei</taxon>
        <taxon>Gobiidae</taxon>
        <taxon>Gobiinae</taxon>
        <taxon>Knipowitschia</taxon>
    </lineage>
</organism>
<dbReference type="GO" id="GO:0005700">
    <property type="term" value="C:polytene chromosome"/>
    <property type="evidence" value="ECO:0007669"/>
    <property type="project" value="TreeGrafter"/>
</dbReference>
<dbReference type="GO" id="GO:0006357">
    <property type="term" value="P:regulation of transcription by RNA polymerase II"/>
    <property type="evidence" value="ECO:0007669"/>
    <property type="project" value="TreeGrafter"/>
</dbReference>
<feature type="compositionally biased region" description="Acidic residues" evidence="1">
    <location>
        <begin position="258"/>
        <end position="281"/>
    </location>
</feature>
<keyword evidence="4" id="KW-1185">Reference proteome</keyword>
<dbReference type="InterPro" id="IPR046341">
    <property type="entry name" value="SET_dom_sf"/>
</dbReference>
<feature type="region of interest" description="Disordered" evidence="1">
    <location>
        <begin position="186"/>
        <end position="205"/>
    </location>
</feature>
<proteinExistence type="predicted"/>
<feature type="region of interest" description="Disordered" evidence="1">
    <location>
        <begin position="254"/>
        <end position="283"/>
    </location>
</feature>
<dbReference type="InterPro" id="IPR001214">
    <property type="entry name" value="SET_dom"/>
</dbReference>
<dbReference type="SUPFAM" id="SSF82199">
    <property type="entry name" value="SET domain"/>
    <property type="match status" value="1"/>
</dbReference>
<feature type="region of interest" description="Disordered" evidence="1">
    <location>
        <begin position="296"/>
        <end position="325"/>
    </location>
</feature>
<dbReference type="PANTHER" id="PTHR46167:SF1">
    <property type="entry name" value="N-LYSINE METHYLTRANSFERASE KMT5A"/>
    <property type="match status" value="1"/>
</dbReference>
<reference evidence="3 4" key="1">
    <citation type="submission" date="2024-04" db="EMBL/GenBank/DDBJ databases">
        <authorList>
            <person name="Waldvogel A.-M."/>
            <person name="Schoenle A."/>
        </authorList>
    </citation>
    <scope>NUCLEOTIDE SEQUENCE [LARGE SCALE GENOMIC DNA]</scope>
</reference>
<dbReference type="AlphaFoldDB" id="A0AAV2JCI8"/>
<evidence type="ECO:0000256" key="1">
    <source>
        <dbReference type="SAM" id="MobiDB-lite"/>
    </source>
</evidence>
<dbReference type="Pfam" id="PF00856">
    <property type="entry name" value="SET"/>
    <property type="match status" value="1"/>
</dbReference>
<evidence type="ECO:0000313" key="4">
    <source>
        <dbReference type="Proteomes" id="UP001497482"/>
    </source>
</evidence>
<dbReference type="PANTHER" id="PTHR46167">
    <property type="entry name" value="N-LYSINE METHYLTRANSFERASE KMT5A"/>
    <property type="match status" value="1"/>
</dbReference>
<dbReference type="EMBL" id="OZ035834">
    <property type="protein sequence ID" value="CAL1575294.1"/>
    <property type="molecule type" value="Genomic_DNA"/>
</dbReference>
<dbReference type="GO" id="GO:0043516">
    <property type="term" value="P:regulation of DNA damage response, signal transduction by p53 class mediator"/>
    <property type="evidence" value="ECO:0007669"/>
    <property type="project" value="TreeGrafter"/>
</dbReference>
<dbReference type="GO" id="GO:0042799">
    <property type="term" value="F:histone H4K20 methyltransferase activity"/>
    <property type="evidence" value="ECO:0007669"/>
    <property type="project" value="TreeGrafter"/>
</dbReference>
<feature type="domain" description="SET" evidence="2">
    <location>
        <begin position="16"/>
        <end position="136"/>
    </location>
</feature>
<dbReference type="SMART" id="SM00317">
    <property type="entry name" value="SET"/>
    <property type="match status" value="1"/>
</dbReference>
<sequence>MNEAIDFASKGLDKTPQLEEKWISSFKGRGVFSTVILQLGDFVVEYRGDLITAKEAENRRNCPNACVDFLFDFRWRGGKWCIDATQDDGTFGRLVNDDHYNPNCKMKLIVLKDKPHLFLFALREINQGEEITYDYGGSDCPWRKELVNPKSTEKLAGPVPYSKFVAPKNAEPEEGPALHSKFVAPKNAEPEEGPAPHSKDESDISEEEMADFLGHDISVHRQFYRLSEPTIQSAKISKLLLALEKGKLHELQGKSLDEIEVDDDEADEEDVDEEDEEENEEEQHLVANQLVDDLADEVTCDGPSPSEAPGNLSGHNGPRSGRGAFARRTWTKAETAAVMRHFKSHIMKGHLASKRESNHTVMEEVRMDSMMAV</sequence>
<evidence type="ECO:0000313" key="3">
    <source>
        <dbReference type="EMBL" id="CAL1575294.1"/>
    </source>
</evidence>
<dbReference type="GO" id="GO:0005634">
    <property type="term" value="C:nucleus"/>
    <property type="evidence" value="ECO:0007669"/>
    <property type="project" value="TreeGrafter"/>
</dbReference>
<evidence type="ECO:0000259" key="2">
    <source>
        <dbReference type="PROSITE" id="PS50280"/>
    </source>
</evidence>
<gene>
    <name evidence="3" type="ORF">KC01_LOCUS6894</name>
</gene>
<protein>
    <recommendedName>
        <fullName evidence="2">SET domain-containing protein</fullName>
    </recommendedName>
</protein>
<accession>A0AAV2JCI8</accession>
<dbReference type="PROSITE" id="PS50280">
    <property type="entry name" value="SET"/>
    <property type="match status" value="1"/>
</dbReference>
<dbReference type="Proteomes" id="UP001497482">
    <property type="component" value="Chromosome 12"/>
</dbReference>